<dbReference type="Gene3D" id="2.30.31.10">
    <property type="entry name" value="Transcriptional Coactivator Pc4, Chain A"/>
    <property type="match status" value="1"/>
</dbReference>
<evidence type="ECO:0000256" key="1">
    <source>
        <dbReference type="SAM" id="MobiDB-lite"/>
    </source>
</evidence>
<feature type="compositionally biased region" description="Low complexity" evidence="1">
    <location>
        <begin position="1"/>
        <end position="14"/>
    </location>
</feature>
<dbReference type="OrthoDB" id="2505440at2759"/>
<organism evidence="3 4">
    <name type="scientific">Araneus ventricosus</name>
    <name type="common">Orbweaver spider</name>
    <name type="synonym">Epeira ventricosa</name>
    <dbReference type="NCBI Taxonomy" id="182803"/>
    <lineage>
        <taxon>Eukaryota</taxon>
        <taxon>Metazoa</taxon>
        <taxon>Ecdysozoa</taxon>
        <taxon>Arthropoda</taxon>
        <taxon>Chelicerata</taxon>
        <taxon>Arachnida</taxon>
        <taxon>Araneae</taxon>
        <taxon>Araneomorphae</taxon>
        <taxon>Entelegynae</taxon>
        <taxon>Araneoidea</taxon>
        <taxon>Araneidae</taxon>
        <taxon>Araneus</taxon>
    </lineage>
</organism>
<reference evidence="3 4" key="1">
    <citation type="journal article" date="2019" name="Sci. Rep.">
        <title>Orb-weaving spider Araneus ventricosus genome elucidates the spidroin gene catalogue.</title>
        <authorList>
            <person name="Kono N."/>
            <person name="Nakamura H."/>
            <person name="Ohtoshi R."/>
            <person name="Moran D.A.P."/>
            <person name="Shinohara A."/>
            <person name="Yoshida Y."/>
            <person name="Fujiwara M."/>
            <person name="Mori M."/>
            <person name="Tomita M."/>
            <person name="Arakawa K."/>
        </authorList>
    </citation>
    <scope>NUCLEOTIDE SEQUENCE [LARGE SCALE GENOMIC DNA]</scope>
</reference>
<dbReference type="GO" id="GO:0006355">
    <property type="term" value="P:regulation of DNA-templated transcription"/>
    <property type="evidence" value="ECO:0007669"/>
    <property type="project" value="InterPro"/>
</dbReference>
<dbReference type="Pfam" id="PF02229">
    <property type="entry name" value="PC4"/>
    <property type="match status" value="1"/>
</dbReference>
<comment type="caution">
    <text evidence="3">The sequence shown here is derived from an EMBL/GenBank/DDBJ whole genome shotgun (WGS) entry which is preliminary data.</text>
</comment>
<dbReference type="SUPFAM" id="SSF54447">
    <property type="entry name" value="ssDNA-binding transcriptional regulator domain"/>
    <property type="match status" value="1"/>
</dbReference>
<feature type="region of interest" description="Disordered" evidence="1">
    <location>
        <begin position="1"/>
        <end position="34"/>
    </location>
</feature>
<evidence type="ECO:0000313" key="3">
    <source>
        <dbReference type="EMBL" id="GBN76042.1"/>
    </source>
</evidence>
<evidence type="ECO:0000313" key="4">
    <source>
        <dbReference type="Proteomes" id="UP000499080"/>
    </source>
</evidence>
<evidence type="ECO:0000259" key="2">
    <source>
        <dbReference type="Pfam" id="PF02229"/>
    </source>
</evidence>
<dbReference type="Proteomes" id="UP000499080">
    <property type="component" value="Unassembled WGS sequence"/>
</dbReference>
<feature type="compositionally biased region" description="Polar residues" evidence="1">
    <location>
        <begin position="18"/>
        <end position="34"/>
    </location>
</feature>
<sequence>MKRASSQPTTSTTPAKKISTSNDTDGFTTDSIPQHNYHLGENNYAVVSDFRDDINVNIRKCKTDDNGRILPIKKGVSFSPFVWESLSKEVHRLPLPSGFGASCCHPRHPVSHECLGRRCSACVTTTFCDQKGFLKTVPTITVSTN</sequence>
<dbReference type="AlphaFoldDB" id="A0A4Y2RJR1"/>
<dbReference type="InterPro" id="IPR003173">
    <property type="entry name" value="PC4_C"/>
</dbReference>
<dbReference type="EMBL" id="BGPR01017401">
    <property type="protein sequence ID" value="GBN76042.1"/>
    <property type="molecule type" value="Genomic_DNA"/>
</dbReference>
<proteinExistence type="predicted"/>
<keyword evidence="4" id="KW-1185">Reference proteome</keyword>
<name>A0A4Y2RJR1_ARAVE</name>
<dbReference type="GO" id="GO:0003677">
    <property type="term" value="F:DNA binding"/>
    <property type="evidence" value="ECO:0007669"/>
    <property type="project" value="InterPro"/>
</dbReference>
<gene>
    <name evidence="3" type="ORF">AVEN_220164_1</name>
</gene>
<feature type="domain" description="Transcriptional coactivator p15 (PC4) C-terminal" evidence="2">
    <location>
        <begin position="39"/>
        <end position="87"/>
    </location>
</feature>
<protein>
    <recommendedName>
        <fullName evidence="2">Transcriptional coactivator p15 (PC4) C-terminal domain-containing protein</fullName>
    </recommendedName>
</protein>
<dbReference type="InterPro" id="IPR009044">
    <property type="entry name" value="ssDNA-bd_transcriptional_reg"/>
</dbReference>
<accession>A0A4Y2RJR1</accession>